<evidence type="ECO:0000256" key="12">
    <source>
        <dbReference type="ARBA" id="ARBA00029922"/>
    </source>
</evidence>
<evidence type="ECO:0000256" key="1">
    <source>
        <dbReference type="ARBA" id="ARBA00001060"/>
    </source>
</evidence>
<feature type="binding site" evidence="13">
    <location>
        <position position="140"/>
    </location>
    <ligand>
        <name>Fe cation</name>
        <dbReference type="ChEBI" id="CHEBI:24875"/>
    </ligand>
</feature>
<dbReference type="GO" id="GO:0006559">
    <property type="term" value="P:L-phenylalanine catabolic process"/>
    <property type="evidence" value="ECO:0007669"/>
    <property type="project" value="UniProtKB-UniPathway"/>
</dbReference>
<keyword evidence="7 13" id="KW-0479">Metal-binding</keyword>
<evidence type="ECO:0000313" key="16">
    <source>
        <dbReference type="Proteomes" id="UP000283003"/>
    </source>
</evidence>
<organism evidence="15 16">
    <name type="scientific">Croceicoccus ponticola</name>
    <dbReference type="NCBI Taxonomy" id="2217664"/>
    <lineage>
        <taxon>Bacteria</taxon>
        <taxon>Pseudomonadati</taxon>
        <taxon>Pseudomonadota</taxon>
        <taxon>Alphaproteobacteria</taxon>
        <taxon>Sphingomonadales</taxon>
        <taxon>Erythrobacteraceae</taxon>
        <taxon>Croceicoccus</taxon>
    </lineage>
</organism>
<comment type="similarity">
    <text evidence="4">Belongs to the biopterin-dependent aromatic amino acid hydroxylase family.</text>
</comment>
<dbReference type="PRINTS" id="PR00372">
    <property type="entry name" value="FYWHYDRXLASE"/>
</dbReference>
<keyword evidence="10 15" id="KW-0503">Monooxygenase</keyword>
<dbReference type="CDD" id="cd03348">
    <property type="entry name" value="pro_PheOH"/>
    <property type="match status" value="1"/>
</dbReference>
<dbReference type="NCBIfam" id="NF008877">
    <property type="entry name" value="PRK11913.1-2"/>
    <property type="match status" value="1"/>
</dbReference>
<dbReference type="Gene3D" id="1.10.800.10">
    <property type="entry name" value="Aromatic amino acid hydroxylase"/>
    <property type="match status" value="1"/>
</dbReference>
<keyword evidence="9 13" id="KW-0408">Iron</keyword>
<evidence type="ECO:0000256" key="2">
    <source>
        <dbReference type="ARBA" id="ARBA00001954"/>
    </source>
</evidence>
<dbReference type="InterPro" id="IPR036951">
    <property type="entry name" value="ArAA_hydroxylase_sf"/>
</dbReference>
<proteinExistence type="inferred from homology"/>
<dbReference type="Proteomes" id="UP000283003">
    <property type="component" value="Unassembled WGS sequence"/>
</dbReference>
<dbReference type="Pfam" id="PF00351">
    <property type="entry name" value="Biopterin_H"/>
    <property type="match status" value="1"/>
</dbReference>
<evidence type="ECO:0000256" key="7">
    <source>
        <dbReference type="ARBA" id="ARBA00022723"/>
    </source>
</evidence>
<dbReference type="RefSeq" id="WP_127613283.1">
    <property type="nucleotide sequence ID" value="NZ_RXOL01000006.1"/>
</dbReference>
<dbReference type="SUPFAM" id="SSF56534">
    <property type="entry name" value="Aromatic aminoacid monoxygenases, catalytic and oligomerization domains"/>
    <property type="match status" value="1"/>
</dbReference>
<dbReference type="InterPro" id="IPR001273">
    <property type="entry name" value="ArAA_hydroxylase"/>
</dbReference>
<evidence type="ECO:0000313" key="15">
    <source>
        <dbReference type="EMBL" id="RVQ65772.1"/>
    </source>
</evidence>
<comment type="catalytic activity">
    <reaction evidence="1">
        <text>(6R)-L-erythro-5,6,7,8-tetrahydrobiopterin + L-phenylalanine + O2 = (4aS,6R)-4a-hydroxy-L-erythro-5,6,7,8-tetrahydrobiopterin + L-tyrosine</text>
        <dbReference type="Rhea" id="RHEA:20273"/>
        <dbReference type="ChEBI" id="CHEBI:15379"/>
        <dbReference type="ChEBI" id="CHEBI:15642"/>
        <dbReference type="ChEBI" id="CHEBI:58095"/>
        <dbReference type="ChEBI" id="CHEBI:58315"/>
        <dbReference type="ChEBI" id="CHEBI:59560"/>
        <dbReference type="EC" id="1.14.16.1"/>
    </reaction>
</comment>
<evidence type="ECO:0000256" key="4">
    <source>
        <dbReference type="ARBA" id="ARBA00009712"/>
    </source>
</evidence>
<feature type="domain" description="Biopterin-dependent aromatic amino acid hydroxylase family profile" evidence="14">
    <location>
        <begin position="1"/>
        <end position="290"/>
    </location>
</feature>
<evidence type="ECO:0000259" key="14">
    <source>
        <dbReference type="PROSITE" id="PS51410"/>
    </source>
</evidence>
<dbReference type="PANTHER" id="PTHR11473:SF24">
    <property type="entry name" value="PHENYLALANINE-4-HYDROXYLASE"/>
    <property type="match status" value="1"/>
</dbReference>
<evidence type="ECO:0000256" key="8">
    <source>
        <dbReference type="ARBA" id="ARBA00023002"/>
    </source>
</evidence>
<feature type="binding site" evidence="13">
    <location>
        <position position="135"/>
    </location>
    <ligand>
        <name>Fe cation</name>
        <dbReference type="ChEBI" id="CHEBI:24875"/>
    </ligand>
</feature>
<gene>
    <name evidence="15" type="ORF">EKN06_12650</name>
</gene>
<dbReference type="PROSITE" id="PS00367">
    <property type="entry name" value="BH4_AAA_HYDROXYL_1"/>
    <property type="match status" value="1"/>
</dbReference>
<feature type="binding site" evidence="13">
    <location>
        <position position="181"/>
    </location>
    <ligand>
        <name>Fe cation</name>
        <dbReference type="ChEBI" id="CHEBI:24875"/>
    </ligand>
</feature>
<evidence type="ECO:0000256" key="9">
    <source>
        <dbReference type="ARBA" id="ARBA00023004"/>
    </source>
</evidence>
<protein>
    <recommendedName>
        <fullName evidence="6">Phenylalanine-4-hydroxylase</fullName>
        <ecNumber evidence="5">1.14.16.1</ecNumber>
    </recommendedName>
    <alternativeName>
        <fullName evidence="12">Phe-4-monooxygenase</fullName>
    </alternativeName>
</protein>
<dbReference type="GO" id="GO:0004505">
    <property type="term" value="F:phenylalanine 4-monooxygenase activity"/>
    <property type="evidence" value="ECO:0007669"/>
    <property type="project" value="UniProtKB-EC"/>
</dbReference>
<comment type="cofactor">
    <cofactor evidence="2 13">
        <name>Fe(2+)</name>
        <dbReference type="ChEBI" id="CHEBI:29033"/>
    </cofactor>
</comment>
<dbReference type="OrthoDB" id="9780502at2"/>
<keyword evidence="8 15" id="KW-0560">Oxidoreductase</keyword>
<evidence type="ECO:0000256" key="3">
    <source>
        <dbReference type="ARBA" id="ARBA00005088"/>
    </source>
</evidence>
<keyword evidence="16" id="KW-1185">Reference proteome</keyword>
<sequence>MSEKPASANSNSALRGDYAQAGRDYSVPQDWDAYTPQMHDRWRRLYARQSELAELYASPEFLDGLHRLDCSYGVPRFEYANSVLGKATGWQLVAVPGFIPDEVFFDHLAHRRFPVTRWIREEHEMDYLVEPDMFHDFFGHVPMLLNPHIADFLELYGKAGERAIAMNALPMLARIYWYTIEFGLIATPKGLKAFGAGIVSSAGELVHSITAPDVLRLPFDPVRIMNTAYRIDDFQPNYFVLDSLEQLLTELVALDFGPIYETWRDKEPIPAGTLLQGETPWRGKLAEKAL</sequence>
<dbReference type="InterPro" id="IPR018301">
    <property type="entry name" value="ArAA_hydroxylase_Fe/CU_BS"/>
</dbReference>
<dbReference type="GO" id="GO:0005506">
    <property type="term" value="F:iron ion binding"/>
    <property type="evidence" value="ECO:0007669"/>
    <property type="project" value="InterPro"/>
</dbReference>
<dbReference type="InterPro" id="IPR005960">
    <property type="entry name" value="Phe-4-hydroxylase_mono"/>
</dbReference>
<dbReference type="UniPathway" id="UPA00139">
    <property type="reaction ID" value="UER00337"/>
</dbReference>
<dbReference type="AlphaFoldDB" id="A0A437GVH4"/>
<evidence type="ECO:0000256" key="6">
    <source>
        <dbReference type="ARBA" id="ARBA00020276"/>
    </source>
</evidence>
<evidence type="ECO:0000256" key="10">
    <source>
        <dbReference type="ARBA" id="ARBA00023033"/>
    </source>
</evidence>
<keyword evidence="11" id="KW-0585">Phenylalanine catabolism</keyword>
<reference evidence="15 16" key="1">
    <citation type="submission" date="2018-12" db="EMBL/GenBank/DDBJ databases">
        <title>Croceicoccus ponticola sp. nov., a lipolytic bacterium isolated from seawater.</title>
        <authorList>
            <person name="Yoon J.-H."/>
        </authorList>
    </citation>
    <scope>NUCLEOTIDE SEQUENCE [LARGE SCALE GENOMIC DNA]</scope>
    <source>
        <strain evidence="15 16">GM-16</strain>
    </source>
</reference>
<comment type="pathway">
    <text evidence="3">Amino-acid degradation; L-phenylalanine degradation; acetoacetate and fumarate from L-phenylalanine: step 1/6.</text>
</comment>
<evidence type="ECO:0000256" key="11">
    <source>
        <dbReference type="ARBA" id="ARBA00023232"/>
    </source>
</evidence>
<dbReference type="EC" id="1.14.16.1" evidence="5"/>
<evidence type="ECO:0000256" key="13">
    <source>
        <dbReference type="PIRSR" id="PIRSR601273-2"/>
    </source>
</evidence>
<dbReference type="PANTHER" id="PTHR11473">
    <property type="entry name" value="AROMATIC AMINO ACID HYDROXYLASE"/>
    <property type="match status" value="1"/>
</dbReference>
<dbReference type="InterPro" id="IPR019774">
    <property type="entry name" value="Aromatic-AA_hydroxylase_C"/>
</dbReference>
<dbReference type="NCBIfam" id="TIGR01267">
    <property type="entry name" value="Phe4hydrox_mono"/>
    <property type="match status" value="1"/>
</dbReference>
<accession>A0A437GVH4</accession>
<evidence type="ECO:0000256" key="5">
    <source>
        <dbReference type="ARBA" id="ARBA00011995"/>
    </source>
</evidence>
<dbReference type="InterPro" id="IPR036329">
    <property type="entry name" value="Aro-AA_hydroxylase_C_sf"/>
</dbReference>
<name>A0A437GVH4_9SPHN</name>
<comment type="caution">
    <text evidence="15">The sequence shown here is derived from an EMBL/GenBank/DDBJ whole genome shotgun (WGS) entry which is preliminary data.</text>
</comment>
<dbReference type="PROSITE" id="PS51410">
    <property type="entry name" value="BH4_AAA_HYDROXYL_2"/>
    <property type="match status" value="1"/>
</dbReference>
<dbReference type="EMBL" id="RXOL01000006">
    <property type="protein sequence ID" value="RVQ65772.1"/>
    <property type="molecule type" value="Genomic_DNA"/>
</dbReference>